<keyword evidence="2 4" id="KW-0396">Initiation factor</keyword>
<evidence type="ECO:0000256" key="5">
    <source>
        <dbReference type="PIRNR" id="PIRNR016255"/>
    </source>
</evidence>
<comment type="function">
    <text evidence="4">Component of the eukaryotic translation initiation factor 3 (eIF-3) complex, which is involved in protein synthesis of a specialized repertoire of mRNAs and, together with other initiation factors, stimulates binding of mRNA and methionyl-tRNAi to the 40S ribosome. The eIF-3 complex specifically targets and initiates translation of a subset of mRNAs involved in cell proliferation.</text>
</comment>
<dbReference type="GO" id="GO:0033290">
    <property type="term" value="C:eukaryotic 48S preinitiation complex"/>
    <property type="evidence" value="ECO:0007669"/>
    <property type="project" value="UniProtKB-UniRule"/>
</dbReference>
<dbReference type="Proteomes" id="UP000008837">
    <property type="component" value="Unassembled WGS sequence"/>
</dbReference>
<dbReference type="PROSITE" id="PS50250">
    <property type="entry name" value="PCI"/>
    <property type="match status" value="1"/>
</dbReference>
<comment type="subcellular location">
    <subcellularLocation>
        <location evidence="4 5">Cytoplasm</location>
    </subcellularLocation>
</comment>
<dbReference type="SUPFAM" id="SSF46785">
    <property type="entry name" value="Winged helix' DNA-binding domain"/>
    <property type="match status" value="1"/>
</dbReference>
<dbReference type="InterPro" id="IPR036390">
    <property type="entry name" value="WH_DNA-bd_sf"/>
</dbReference>
<dbReference type="VEuPathDB" id="FungiDB:MGL_2681"/>
<dbReference type="PANTHER" id="PTHR10317">
    <property type="entry name" value="EUKARYOTIC TRANSLATION INITIATION FACTOR 3 SUBUNIT E"/>
    <property type="match status" value="1"/>
</dbReference>
<dbReference type="HAMAP" id="MF_03004">
    <property type="entry name" value="eIF3e"/>
    <property type="match status" value="1"/>
</dbReference>
<dbReference type="InterPro" id="IPR016650">
    <property type="entry name" value="eIF3e"/>
</dbReference>
<dbReference type="KEGG" id="mgl:MGL_2681"/>
<keyword evidence="8" id="KW-1185">Reference proteome</keyword>
<proteinExistence type="inferred from homology"/>
<evidence type="ECO:0000313" key="8">
    <source>
        <dbReference type="Proteomes" id="UP000008837"/>
    </source>
</evidence>
<dbReference type="RefSeq" id="XP_001730299.1">
    <property type="nucleotide sequence ID" value="XM_001730247.1"/>
</dbReference>
<evidence type="ECO:0000256" key="3">
    <source>
        <dbReference type="ARBA" id="ARBA00022917"/>
    </source>
</evidence>
<keyword evidence="3 4" id="KW-0648">Protein biosynthesis</keyword>
<gene>
    <name evidence="4" type="primary">INT6</name>
    <name evidence="7" type="ORF">MGL_2681</name>
</gene>
<dbReference type="Pfam" id="PF09440">
    <property type="entry name" value="eIF3_N"/>
    <property type="match status" value="1"/>
</dbReference>
<dbReference type="GeneID" id="5854604"/>
<sequence length="430" mass="49770">MAEYDLTQTLLAYMDPHLGLPLLSHLRSLSIFDAKDLAKAQYELGKKTNMVDYTMQFFREAYPGEDEPKDVAERANQLEAKNNHLAKEAEHVLTVIEDPNVAGALKQDKAQNLEWLKQQYKLTTDQINVLYEYGRFLFSCGKYSEASSYLYHFCILSPDTKLYESVLWGKLACDTLTGDWDRAMDDVRVLREYIDAQRATTSVVSASEERRISHEDILQKRVWLLHWSLFVFFNHPNGRFKLVEMFLSPTYLSTIQMSCWWLLRYLVIALVVTRRQATRGYLIEGTGYSQTTKLTAQAALREVSKDIQMEAYRLQPDPFIDFFRQLYVELDFECAQAELAKAESVVRHDFFLQDVADPFIEHARLLVSEVYCRIHQKVDIVDLSKRLNMSKEDGEKWIVKLICDTKMDAKIDLKEGVVRYGSSCASTSCN</sequence>
<evidence type="ECO:0000256" key="2">
    <source>
        <dbReference type="ARBA" id="ARBA00022540"/>
    </source>
</evidence>
<evidence type="ECO:0000259" key="6">
    <source>
        <dbReference type="PROSITE" id="PS50250"/>
    </source>
</evidence>
<dbReference type="GO" id="GO:0001732">
    <property type="term" value="P:formation of cytoplasmic translation initiation complex"/>
    <property type="evidence" value="ECO:0007669"/>
    <property type="project" value="UniProtKB-UniRule"/>
</dbReference>
<organism evidence="7 8">
    <name type="scientific">Malassezia globosa (strain ATCC MYA-4612 / CBS 7966)</name>
    <name type="common">Dandruff-associated fungus</name>
    <dbReference type="NCBI Taxonomy" id="425265"/>
    <lineage>
        <taxon>Eukaryota</taxon>
        <taxon>Fungi</taxon>
        <taxon>Dikarya</taxon>
        <taxon>Basidiomycota</taxon>
        <taxon>Ustilaginomycotina</taxon>
        <taxon>Malasseziomycetes</taxon>
        <taxon>Malasseziales</taxon>
        <taxon>Malasseziaceae</taxon>
        <taxon>Malassezia</taxon>
    </lineage>
</organism>
<dbReference type="FunCoup" id="A8Q4Z5">
    <property type="interactions" value="794"/>
</dbReference>
<comment type="caution">
    <text evidence="7">The sequence shown here is derived from an EMBL/GenBank/DDBJ whole genome shotgun (WGS) entry which is preliminary data.</text>
</comment>
<accession>A8Q4Z5</accession>
<dbReference type="PIRSF" id="PIRSF016255">
    <property type="entry name" value="eIF3e_su6"/>
    <property type="match status" value="1"/>
</dbReference>
<dbReference type="SMART" id="SM01186">
    <property type="entry name" value="eIF3_N"/>
    <property type="match status" value="1"/>
</dbReference>
<dbReference type="InParanoid" id="A8Q4Z5"/>
<dbReference type="EMBL" id="AAYY01000009">
    <property type="protein sequence ID" value="EDP43085.1"/>
    <property type="molecule type" value="Genomic_DNA"/>
</dbReference>
<evidence type="ECO:0000256" key="1">
    <source>
        <dbReference type="ARBA" id="ARBA00022490"/>
    </source>
</evidence>
<dbReference type="AlphaFoldDB" id="A8Q4Z5"/>
<feature type="domain" description="PCI" evidence="6">
    <location>
        <begin position="243"/>
        <end position="425"/>
    </location>
</feature>
<dbReference type="InterPro" id="IPR000717">
    <property type="entry name" value="PCI_dom"/>
</dbReference>
<name>A8Q4Z5_MALGO</name>
<dbReference type="InterPro" id="IPR019010">
    <property type="entry name" value="eIF3e_N"/>
</dbReference>
<dbReference type="GO" id="GO:0003743">
    <property type="term" value="F:translation initiation factor activity"/>
    <property type="evidence" value="ECO:0007669"/>
    <property type="project" value="UniProtKB-UniRule"/>
</dbReference>
<dbReference type="Pfam" id="PF01399">
    <property type="entry name" value="PCI"/>
    <property type="match status" value="1"/>
</dbReference>
<comment type="subunit">
    <text evidence="4 5">Component of the eukaryotic translation initiation factor 3 (eIF-3) complex.</text>
</comment>
<dbReference type="CDD" id="cd21378">
    <property type="entry name" value="eIF3E"/>
    <property type="match status" value="1"/>
</dbReference>
<keyword evidence="1 4" id="KW-0963">Cytoplasm</keyword>
<evidence type="ECO:0000256" key="4">
    <source>
        <dbReference type="HAMAP-Rule" id="MF_03004"/>
    </source>
</evidence>
<dbReference type="GO" id="GO:0071540">
    <property type="term" value="C:eukaryotic translation initiation factor 3 complex, eIF3e"/>
    <property type="evidence" value="ECO:0007669"/>
    <property type="project" value="UniProtKB-UniRule"/>
</dbReference>
<evidence type="ECO:0000313" key="7">
    <source>
        <dbReference type="EMBL" id="EDP43085.1"/>
    </source>
</evidence>
<reference evidence="7 8" key="1">
    <citation type="journal article" date="2007" name="Proc. Natl. Acad. Sci. U.S.A.">
        <title>Dandruff-associated Malassezia genomes reveal convergent and divergent virulence traits shared with plant and human fungal pathogens.</title>
        <authorList>
            <person name="Xu J."/>
            <person name="Saunders C.W."/>
            <person name="Hu P."/>
            <person name="Grant R.A."/>
            <person name="Boekhout T."/>
            <person name="Kuramae E.E."/>
            <person name="Kronstad J.W."/>
            <person name="Deangelis Y.M."/>
            <person name="Reeder N.L."/>
            <person name="Johnstone K.R."/>
            <person name="Leland M."/>
            <person name="Fieno A.M."/>
            <person name="Begley W.M."/>
            <person name="Sun Y."/>
            <person name="Lacey M.P."/>
            <person name="Chaudhary T."/>
            <person name="Keough T."/>
            <person name="Chu L."/>
            <person name="Sears R."/>
            <person name="Yuan B."/>
            <person name="Dawson T.L.Jr."/>
        </authorList>
    </citation>
    <scope>NUCLEOTIDE SEQUENCE [LARGE SCALE GENOMIC DNA]</scope>
    <source>
        <strain evidence="8">ATCC MYA-4612 / CBS 7966</strain>
    </source>
</reference>
<protein>
    <recommendedName>
        <fullName evidence="4 5">Eukaryotic translation initiation factor 3 subunit E</fullName>
        <shortName evidence="4">eIF3e</shortName>
    </recommendedName>
</protein>
<dbReference type="OMA" id="NCPWILR"/>
<dbReference type="STRING" id="425265.A8Q4Z5"/>
<comment type="similarity">
    <text evidence="4 5">Belongs to the eIF-3 subunit E family.</text>
</comment>
<dbReference type="GO" id="GO:0016282">
    <property type="term" value="C:eukaryotic 43S preinitiation complex"/>
    <property type="evidence" value="ECO:0007669"/>
    <property type="project" value="UniProtKB-UniRule"/>
</dbReference>
<dbReference type="OrthoDB" id="417252at2759"/>